<feature type="compositionally biased region" description="Polar residues" evidence="1">
    <location>
        <begin position="314"/>
        <end position="323"/>
    </location>
</feature>
<name>A0ABD3HR39_9MARC</name>
<feature type="compositionally biased region" description="Acidic residues" evidence="1">
    <location>
        <begin position="383"/>
        <end position="405"/>
    </location>
</feature>
<feature type="region of interest" description="Disordered" evidence="1">
    <location>
        <begin position="297"/>
        <end position="442"/>
    </location>
</feature>
<organism evidence="2 3">
    <name type="scientific">Riccia sorocarpa</name>
    <dbReference type="NCBI Taxonomy" id="122646"/>
    <lineage>
        <taxon>Eukaryota</taxon>
        <taxon>Viridiplantae</taxon>
        <taxon>Streptophyta</taxon>
        <taxon>Embryophyta</taxon>
        <taxon>Marchantiophyta</taxon>
        <taxon>Marchantiopsida</taxon>
        <taxon>Marchantiidae</taxon>
        <taxon>Marchantiales</taxon>
        <taxon>Ricciaceae</taxon>
        <taxon>Riccia</taxon>
    </lineage>
</organism>
<accession>A0ABD3HR39</accession>
<feature type="compositionally biased region" description="Basic and acidic residues" evidence="1">
    <location>
        <begin position="424"/>
        <end position="434"/>
    </location>
</feature>
<feature type="compositionally biased region" description="Acidic residues" evidence="1">
    <location>
        <begin position="363"/>
        <end position="373"/>
    </location>
</feature>
<feature type="region of interest" description="Disordered" evidence="1">
    <location>
        <begin position="146"/>
        <end position="177"/>
    </location>
</feature>
<proteinExistence type="predicted"/>
<feature type="compositionally biased region" description="Polar residues" evidence="1">
    <location>
        <begin position="408"/>
        <end position="421"/>
    </location>
</feature>
<evidence type="ECO:0000313" key="3">
    <source>
        <dbReference type="Proteomes" id="UP001633002"/>
    </source>
</evidence>
<comment type="caution">
    <text evidence="2">The sequence shown here is derived from an EMBL/GenBank/DDBJ whole genome shotgun (WGS) entry which is preliminary data.</text>
</comment>
<gene>
    <name evidence="2" type="ORF">R1sor_006630</name>
</gene>
<feature type="compositionally biased region" description="Polar residues" evidence="1">
    <location>
        <begin position="152"/>
        <end position="173"/>
    </location>
</feature>
<protein>
    <submittedName>
        <fullName evidence="2">Uncharacterized protein</fullName>
    </submittedName>
</protein>
<reference evidence="2 3" key="1">
    <citation type="submission" date="2024-09" db="EMBL/GenBank/DDBJ databases">
        <title>Chromosome-scale assembly of Riccia sorocarpa.</title>
        <authorList>
            <person name="Paukszto L."/>
        </authorList>
    </citation>
    <scope>NUCLEOTIDE SEQUENCE [LARGE SCALE GENOMIC DNA]</scope>
    <source>
        <strain evidence="2">LP-2024</strain>
        <tissue evidence="2">Aerial parts of the thallus</tissue>
    </source>
</reference>
<sequence length="442" mass="48851">MNTISQVSSSQALLIDSSDVNLQQENLHLNMDFLGGQGENQLQQNAQYDIGAADLHVDPSLHTFQQSGYIYQWHPPTQRYIAFTAPPRMQTNTMENIQQGGSSHQILLGITGNASPPAGQVHAELLPQHGYPSRIIGSPSALSHGLLAQPAASPSQRPLPQGTLQSPVTQGNHIGQPDEEMFGAFEEFRKNAVPCVGKVVRVVDVDPLLGKIRMEQLRRAAVILHTMDVMPTPKKMEEWAQKCLHQELGVTILQVRQLSRKHFLIILESEENKKTVLKTGHWIKDGPEKKIVDEEAKATKEKEKELHPPRGARSRSNFATRGQNDGFPRVTTCKNRKNQPGRSSIIDKGKQRTGNIFEHLNADESEQEEEQPEDPAKGKDQASDSEESSSGDMSEDSASVGEEEQEKSQQTGQFPTATSPVNKDVVEDNPKEDNTMGASDEE</sequence>
<dbReference type="AlphaFoldDB" id="A0ABD3HR39"/>
<evidence type="ECO:0000313" key="2">
    <source>
        <dbReference type="EMBL" id="KAL3692979.1"/>
    </source>
</evidence>
<evidence type="ECO:0000256" key="1">
    <source>
        <dbReference type="SAM" id="MobiDB-lite"/>
    </source>
</evidence>
<dbReference type="Proteomes" id="UP001633002">
    <property type="component" value="Unassembled WGS sequence"/>
</dbReference>
<feature type="compositionally biased region" description="Basic and acidic residues" evidence="1">
    <location>
        <begin position="297"/>
        <end position="308"/>
    </location>
</feature>
<keyword evidence="3" id="KW-1185">Reference proteome</keyword>
<dbReference type="EMBL" id="JBJQOH010000003">
    <property type="protein sequence ID" value="KAL3692979.1"/>
    <property type="molecule type" value="Genomic_DNA"/>
</dbReference>